<keyword evidence="5" id="KW-1185">Reference proteome</keyword>
<dbReference type="Pfam" id="PF02018">
    <property type="entry name" value="CBM_4_9"/>
    <property type="match status" value="1"/>
</dbReference>
<evidence type="ECO:0000313" key="4">
    <source>
        <dbReference type="EMBL" id="MBC3792695.1"/>
    </source>
</evidence>
<sequence>MPDLKKYLYLQTRSLCRSGFVSLLICGSLASSFGQTTYYVASSGSDNNSGRSADSPFQTLNKVNSLTLQAGDNILFRRGDTFRGSLVIRQSGSSGNPIVVDAYGSGNKPSIAGSVPVGNWTNTGNNVWQADCPSCGSRVTGVYRNGSSLPLGRYPNLSDSNKGYLTVQSHNGKSQLTSQQSLSTNWTGGEVVVRPVQWILDRAPITQQNGNTLTLNNTNSYNLADGWGYFIQNHSATLDQTGEWYYNPANKTIRLFDSQSNPNSQLITATAFSEGISLPNVSNITIRNLQITQTIATGLLVNGGSNLVFSGNDITNSGEDAVYVNGSGSNVLAENNLIEDTNSNGFFIQPYQNFTFRGNTIRRVGMIPGRGKSGDGSYSALQSLCTSNTLIENNVIDNVGYNGIAIVTRATVRNNQVSNFCLTKSDGGGIYSWNGGRANVEDMHILSNIVFNGIGAPEGTPGGAYSGANGIFMDDCSRNVEVVNNTSFNSRGMGIFLRGVTNITVKGNTSYNNAEEQLKLAYNGNCALRNNVVQNNILFSKQPDQVVVAYESNANDLGSYGDFNYNYYVRPFADLYKIRAVYNPGSGLTGADYSLTEWQGRYGKDANSFNSPITYKTQVVSQTGASVLNSSFSGGSEGWSVWSPYGNGRADWDNANRLDGGSLRLGFASASNQANSYLLATVNIGSVTKGKTYQLLFDGVASGSNKRLEVYPRRLSGNYQDLAVRASLSMSSSRQQYEATFTATSDESNAILVIQVQEDGQTAWIDNLRLREATLSNQNPDNFIKLVYNATGQNTTVSLDGSYRDVKNTQYNGSVTVSPFSSVILMKEVGTPATPTAPVASLRNPENPANAVNGLDFGYYEGSWGNLPDFNSLTASKTGNVGTPDLSIRNRDNDYGVRFRGYVNVPTDGDYTFYVNSDDGSKLLIGTTEVVNNDGGHGPQEKSGTIGLKAGKHALTVPFFQGSGGQTLTVSYSGPGINKQAIPASAFFRVSTGSGNPVAGAGTGLAAEYFANKTLSGSSVLTRTDATVDFDWGTSSPAAGTVPNDNFSARWSGQVQAPVTGSYTFSTTSDDGIRLWVNGAQVIDNWSDHGSTTDNSQSIALTAGQKYTIRLEYYDNVAGAIARLQWAYPGQGQQIIPKAQLYPASVAAPAPTTGGGTTYLSDMTWTNMTNGHGPAERDKSNGESGAGDGRTITLNGKTYAKGLGLHSPSEITYNLGGKYATFISDIGIDDEVGEGCGTVEFQVYADNVAIYSSGVVTAATATKTINLNVSGKQTLRLVITSAGDNPYCDHADWAGARVIGTSGGRLAAMTGGEDASALTVQVYPIPAQDEVQVRYYAEVAGDVALELVNTAALPVRRITYPVVSGENTIRMPVRDLTRGFYILSLTQDRQRFTRKVILSE</sequence>
<dbReference type="RefSeq" id="WP_186738453.1">
    <property type="nucleotide sequence ID" value="NZ_VFIA01000018.1"/>
</dbReference>
<dbReference type="InterPro" id="IPR011050">
    <property type="entry name" value="Pectin_lyase_fold/virulence"/>
</dbReference>
<dbReference type="SMART" id="SM00710">
    <property type="entry name" value="PbH1"/>
    <property type="match status" value="8"/>
</dbReference>
<dbReference type="InterPro" id="IPR039448">
    <property type="entry name" value="Beta_helix"/>
</dbReference>
<evidence type="ECO:0000256" key="2">
    <source>
        <dbReference type="SAM" id="MobiDB-lite"/>
    </source>
</evidence>
<gene>
    <name evidence="4" type="ORF">FH603_3209</name>
</gene>
<dbReference type="Pfam" id="PF13229">
    <property type="entry name" value="Beta_helix"/>
    <property type="match status" value="1"/>
</dbReference>
<dbReference type="Pfam" id="PF07691">
    <property type="entry name" value="PA14"/>
    <property type="match status" value="2"/>
</dbReference>
<keyword evidence="1" id="KW-0378">Hydrolase</keyword>
<dbReference type="PANTHER" id="PTHR36453:SF1">
    <property type="entry name" value="RIGHT HANDED BETA HELIX DOMAIN-CONTAINING PROTEIN"/>
    <property type="match status" value="1"/>
</dbReference>
<dbReference type="InterPro" id="IPR037524">
    <property type="entry name" value="PA14/GLEYA"/>
</dbReference>
<dbReference type="SMART" id="SM00758">
    <property type="entry name" value="PA14"/>
    <property type="match status" value="2"/>
</dbReference>
<dbReference type="SUPFAM" id="SSF56988">
    <property type="entry name" value="Anthrax protective antigen"/>
    <property type="match status" value="2"/>
</dbReference>
<name>A0ABR6W7Y9_9BACT</name>
<dbReference type="InterPro" id="IPR003305">
    <property type="entry name" value="CenC_carb-bd"/>
</dbReference>
<dbReference type="Gene3D" id="2.60.120.260">
    <property type="entry name" value="Galactose-binding domain-like"/>
    <property type="match status" value="1"/>
</dbReference>
<proteinExistence type="predicted"/>
<dbReference type="InterPro" id="IPR006626">
    <property type="entry name" value="PbH1"/>
</dbReference>
<dbReference type="SMART" id="SM00776">
    <property type="entry name" value="NPCBM"/>
    <property type="match status" value="1"/>
</dbReference>
<dbReference type="SUPFAM" id="SSF49785">
    <property type="entry name" value="Galactose-binding domain-like"/>
    <property type="match status" value="2"/>
</dbReference>
<dbReference type="Gene3D" id="2.160.20.10">
    <property type="entry name" value="Single-stranded right-handed beta-helix, Pectin lyase-like"/>
    <property type="match status" value="2"/>
</dbReference>
<feature type="domain" description="PA14" evidence="3">
    <location>
        <begin position="1000"/>
        <end position="1140"/>
    </location>
</feature>
<organism evidence="4 5">
    <name type="scientific">Spirosoma utsteinense</name>
    <dbReference type="NCBI Taxonomy" id="2585773"/>
    <lineage>
        <taxon>Bacteria</taxon>
        <taxon>Pseudomonadati</taxon>
        <taxon>Bacteroidota</taxon>
        <taxon>Cytophagia</taxon>
        <taxon>Cytophagales</taxon>
        <taxon>Cytophagaceae</taxon>
        <taxon>Spirosoma</taxon>
    </lineage>
</organism>
<dbReference type="Gene3D" id="2.60.120.1060">
    <property type="entry name" value="NPCBM/NEW2 domain"/>
    <property type="match status" value="1"/>
</dbReference>
<dbReference type="PROSITE" id="PS51820">
    <property type="entry name" value="PA14"/>
    <property type="match status" value="2"/>
</dbReference>
<dbReference type="InterPro" id="IPR038637">
    <property type="entry name" value="NPCBM_sf"/>
</dbReference>
<evidence type="ECO:0000259" key="3">
    <source>
        <dbReference type="PROSITE" id="PS51820"/>
    </source>
</evidence>
<reference evidence="4 5" key="1">
    <citation type="submission" date="2019-06" db="EMBL/GenBank/DDBJ databases">
        <title>Spirosoma utsteinense sp. nov. isolated from Antarctic ice-free soils.</title>
        <authorList>
            <person name="Tahon G."/>
        </authorList>
    </citation>
    <scope>NUCLEOTIDE SEQUENCE [LARGE SCALE GENOMIC DNA]</scope>
    <source>
        <strain evidence="4 5">LMG 31447</strain>
    </source>
</reference>
<dbReference type="InterPro" id="IPR011658">
    <property type="entry name" value="PA14_dom"/>
</dbReference>
<dbReference type="SUPFAM" id="SSF51126">
    <property type="entry name" value="Pectin lyase-like"/>
    <property type="match status" value="1"/>
</dbReference>
<dbReference type="InterPro" id="IPR013222">
    <property type="entry name" value="Glyco_hyd_98_carb-bd"/>
</dbReference>
<feature type="region of interest" description="Disordered" evidence="2">
    <location>
        <begin position="1169"/>
        <end position="1190"/>
    </location>
</feature>
<dbReference type="Gene3D" id="3.90.182.10">
    <property type="entry name" value="Toxin - Anthrax Protective Antigen,domain 1"/>
    <property type="match status" value="1"/>
</dbReference>
<dbReference type="InterPro" id="IPR008979">
    <property type="entry name" value="Galactose-bd-like_sf"/>
</dbReference>
<dbReference type="Gene3D" id="2.60.120.380">
    <property type="match status" value="1"/>
</dbReference>
<evidence type="ECO:0000256" key="1">
    <source>
        <dbReference type="ARBA" id="ARBA00022801"/>
    </source>
</evidence>
<evidence type="ECO:0000313" key="5">
    <source>
        <dbReference type="Proteomes" id="UP000700732"/>
    </source>
</evidence>
<dbReference type="Pfam" id="PF08305">
    <property type="entry name" value="NPCBM"/>
    <property type="match status" value="1"/>
</dbReference>
<dbReference type="NCBIfam" id="TIGR03804">
    <property type="entry name" value="para_beta_helix"/>
    <property type="match status" value="1"/>
</dbReference>
<protein>
    <submittedName>
        <fullName evidence="4">Parallel beta-helix repeat protein</fullName>
    </submittedName>
</protein>
<dbReference type="InterPro" id="IPR022441">
    <property type="entry name" value="Para_beta_helix_rpt-2"/>
</dbReference>
<accession>A0ABR6W7Y9</accession>
<dbReference type="EMBL" id="VFIA01000018">
    <property type="protein sequence ID" value="MBC3792695.1"/>
    <property type="molecule type" value="Genomic_DNA"/>
</dbReference>
<dbReference type="PANTHER" id="PTHR36453">
    <property type="entry name" value="SECRETED PROTEIN-RELATED"/>
    <property type="match status" value="1"/>
</dbReference>
<dbReference type="Proteomes" id="UP000700732">
    <property type="component" value="Unassembled WGS sequence"/>
</dbReference>
<dbReference type="InterPro" id="IPR012334">
    <property type="entry name" value="Pectin_lyas_fold"/>
</dbReference>
<comment type="caution">
    <text evidence="4">The sequence shown here is derived from an EMBL/GenBank/DDBJ whole genome shotgun (WGS) entry which is preliminary data.</text>
</comment>
<feature type="domain" description="PA14" evidence="3">
    <location>
        <begin position="850"/>
        <end position="986"/>
    </location>
</feature>